<dbReference type="EMBL" id="JAMDGY010000029">
    <property type="protein sequence ID" value="MDD0991468.1"/>
    <property type="molecule type" value="Genomic_DNA"/>
</dbReference>
<keyword evidence="2" id="KW-1185">Reference proteome</keyword>
<accession>A0ABT5NTG8</accession>
<gene>
    <name evidence="1" type="ORF">M5G11_13055</name>
</gene>
<organism evidence="1 2">
    <name type="scientific">Pseudomonas fontis</name>
    <dbReference type="NCBI Taxonomy" id="2942633"/>
    <lineage>
        <taxon>Bacteria</taxon>
        <taxon>Pseudomonadati</taxon>
        <taxon>Pseudomonadota</taxon>
        <taxon>Gammaproteobacteria</taxon>
        <taxon>Pseudomonadales</taxon>
        <taxon>Pseudomonadaceae</taxon>
        <taxon>Pseudomonas</taxon>
    </lineage>
</organism>
<dbReference type="RefSeq" id="WP_273913333.1">
    <property type="nucleotide sequence ID" value="NZ_JAMDGX010000081.1"/>
</dbReference>
<proteinExistence type="predicted"/>
<evidence type="ECO:0000313" key="1">
    <source>
        <dbReference type="EMBL" id="MDD0991468.1"/>
    </source>
</evidence>
<reference evidence="1 2" key="1">
    <citation type="submission" date="2022-05" db="EMBL/GenBank/DDBJ databases">
        <title>Novel Pseudomonas spp. Isolated from a Rainbow Trout Aquaculture Facility.</title>
        <authorList>
            <person name="Testerman T."/>
            <person name="Graf J."/>
        </authorList>
    </citation>
    <scope>NUCLEOTIDE SEQUENCE [LARGE SCALE GENOMIC DNA]</scope>
    <source>
        <strain evidence="1 2">ID681</strain>
    </source>
</reference>
<dbReference type="Proteomes" id="UP001148203">
    <property type="component" value="Unassembled WGS sequence"/>
</dbReference>
<name>A0ABT5NTG8_9PSED</name>
<protein>
    <submittedName>
        <fullName evidence="1">Toll/interleukin-1 receptor domain-containing protein</fullName>
    </submittedName>
</protein>
<comment type="caution">
    <text evidence="1">The sequence shown here is derived from an EMBL/GenBank/DDBJ whole genome shotgun (WGS) entry which is preliminary data.</text>
</comment>
<evidence type="ECO:0000313" key="2">
    <source>
        <dbReference type="Proteomes" id="UP001148203"/>
    </source>
</evidence>
<sequence length="252" mass="28727">MDRGFNLSINTGPYPVDFTKVHAYKDANQKRVDDLAKLMIDEDTFDASLILEALFPAVKADIFLSHSSADANEAIQIALELQEKCGLNVFVDSCIWGSIYDLLKAIDNKYCRREGQKTYDYDERNRSTAHVHMILTTALQRMIDQTDTVIFMNTDQSISLKHSVDEKQKTLSPWIHMELNFSTLVRRRSRKSTVIVNKRALNEVYSGENLNVAHEAPTSHLTSIAESDFRKWMLQASILKGSKAIDLLYSNF</sequence>
<keyword evidence="1" id="KW-0675">Receptor</keyword>